<name>A0ABV2FMX7_9HYPH</name>
<dbReference type="EMBL" id="JBEPLT010000003">
    <property type="protein sequence ID" value="MET3559872.1"/>
    <property type="molecule type" value="Genomic_DNA"/>
</dbReference>
<dbReference type="Pfam" id="PF10691">
    <property type="entry name" value="DUF2497"/>
    <property type="match status" value="1"/>
</dbReference>
<dbReference type="RefSeq" id="WP_354185780.1">
    <property type="nucleotide sequence ID" value="NZ_JBEPLT010000003.1"/>
</dbReference>
<organism evidence="1 2">
    <name type="scientific">Bartonella japonica</name>
    <dbReference type="NCBI Taxonomy" id="357761"/>
    <lineage>
        <taxon>Bacteria</taxon>
        <taxon>Pseudomonadati</taxon>
        <taxon>Pseudomonadota</taxon>
        <taxon>Alphaproteobacteria</taxon>
        <taxon>Hyphomicrobiales</taxon>
        <taxon>Bartonellaceae</taxon>
        <taxon>Bartonella</taxon>
    </lineage>
</organism>
<proteinExistence type="predicted"/>
<comment type="caution">
    <text evidence="1">The sequence shown here is derived from an EMBL/GenBank/DDBJ whole genome shotgun (WGS) entry which is preliminary data.</text>
</comment>
<accession>A0ABV2FMX7</accession>
<dbReference type="InterPro" id="IPR019632">
    <property type="entry name" value="DUF2497"/>
</dbReference>
<keyword evidence="2" id="KW-1185">Reference proteome</keyword>
<sequence length="188" mass="21079">MVQSSSVLREPSMDEILTSIREIIEENVVQPDHFLNDSVAVNTSGNHSEVASEADYNASLSVDDAMKALADRIGLSSEKQDFSLTQEKESTEVENNTVGVDMQKMKLSSEERRSVHKTKEYRDEACISQPEDMMAGRVELSEYCISSAEKVTKDILRPAIAEWLQSELPVLLENVLREEIIKVIKKSS</sequence>
<evidence type="ECO:0000313" key="1">
    <source>
        <dbReference type="EMBL" id="MET3559872.1"/>
    </source>
</evidence>
<dbReference type="Proteomes" id="UP001549112">
    <property type="component" value="Unassembled WGS sequence"/>
</dbReference>
<protein>
    <submittedName>
        <fullName evidence="1">Cell pole-organizing protein PopZ</fullName>
    </submittedName>
</protein>
<gene>
    <name evidence="1" type="ORF">ABID39_000550</name>
</gene>
<reference evidence="1 2" key="1">
    <citation type="submission" date="2024-06" db="EMBL/GenBank/DDBJ databases">
        <title>Genomic Encyclopedia of Type Strains, Phase IV (KMG-IV): sequencing the most valuable type-strain genomes for metagenomic binning, comparative biology and taxonomic classification.</title>
        <authorList>
            <person name="Goeker M."/>
        </authorList>
    </citation>
    <scope>NUCLEOTIDE SEQUENCE [LARGE SCALE GENOMIC DNA]</scope>
    <source>
        <strain evidence="1 2">DSM 23650</strain>
    </source>
</reference>
<evidence type="ECO:0000313" key="2">
    <source>
        <dbReference type="Proteomes" id="UP001549112"/>
    </source>
</evidence>